<feature type="compositionally biased region" description="Polar residues" evidence="1">
    <location>
        <begin position="98"/>
        <end position="110"/>
    </location>
</feature>
<feature type="compositionally biased region" description="Basic and acidic residues" evidence="1">
    <location>
        <begin position="156"/>
        <end position="192"/>
    </location>
</feature>
<feature type="compositionally biased region" description="Basic and acidic residues" evidence="1">
    <location>
        <begin position="1"/>
        <end position="91"/>
    </location>
</feature>
<organism evidence="2 3">
    <name type="scientific">Malassezia caprae</name>
    <dbReference type="NCBI Taxonomy" id="1381934"/>
    <lineage>
        <taxon>Eukaryota</taxon>
        <taxon>Fungi</taxon>
        <taxon>Dikarya</taxon>
        <taxon>Basidiomycota</taxon>
        <taxon>Ustilaginomycotina</taxon>
        <taxon>Malasseziomycetes</taxon>
        <taxon>Malasseziales</taxon>
        <taxon>Malasseziaceae</taxon>
        <taxon>Malassezia</taxon>
    </lineage>
</organism>
<name>A0AAF0IWI7_9BASI</name>
<dbReference type="EMBL" id="CP119911">
    <property type="protein sequence ID" value="WFD20047.1"/>
    <property type="molecule type" value="Genomic_DNA"/>
</dbReference>
<proteinExistence type="predicted"/>
<feature type="compositionally biased region" description="Basic and acidic residues" evidence="1">
    <location>
        <begin position="429"/>
        <end position="438"/>
    </location>
</feature>
<reference evidence="2" key="1">
    <citation type="submission" date="2023-03" db="EMBL/GenBank/DDBJ databases">
        <title>Mating type loci evolution in Malassezia.</title>
        <authorList>
            <person name="Coelho M.A."/>
        </authorList>
    </citation>
    <scope>NUCLEOTIDE SEQUENCE</scope>
    <source>
        <strain evidence="2">CBS 10434</strain>
    </source>
</reference>
<evidence type="ECO:0000313" key="2">
    <source>
        <dbReference type="EMBL" id="WFD20047.1"/>
    </source>
</evidence>
<dbReference type="Proteomes" id="UP001220961">
    <property type="component" value="Chromosome 4"/>
</dbReference>
<feature type="region of interest" description="Disordered" evidence="1">
    <location>
        <begin position="545"/>
        <end position="567"/>
    </location>
</feature>
<feature type="compositionally biased region" description="Low complexity" evidence="1">
    <location>
        <begin position="252"/>
        <end position="261"/>
    </location>
</feature>
<feature type="compositionally biased region" description="Basic residues" evidence="1">
    <location>
        <begin position="193"/>
        <end position="207"/>
    </location>
</feature>
<feature type="compositionally biased region" description="Basic and acidic residues" evidence="1">
    <location>
        <begin position="292"/>
        <end position="313"/>
    </location>
</feature>
<evidence type="ECO:0000313" key="3">
    <source>
        <dbReference type="Proteomes" id="UP001220961"/>
    </source>
</evidence>
<feature type="compositionally biased region" description="Polar residues" evidence="1">
    <location>
        <begin position="230"/>
        <end position="241"/>
    </location>
</feature>
<feature type="compositionally biased region" description="Basic and acidic residues" evidence="1">
    <location>
        <begin position="397"/>
        <end position="422"/>
    </location>
</feature>
<feature type="compositionally biased region" description="Polar residues" evidence="1">
    <location>
        <begin position="213"/>
        <end position="222"/>
    </location>
</feature>
<feature type="compositionally biased region" description="Basic and acidic residues" evidence="1">
    <location>
        <begin position="111"/>
        <end position="122"/>
    </location>
</feature>
<dbReference type="AlphaFoldDB" id="A0AAF0IWI7"/>
<feature type="compositionally biased region" description="Polar residues" evidence="1">
    <location>
        <begin position="553"/>
        <end position="567"/>
    </location>
</feature>
<accession>A0AAF0IWI7</accession>
<feature type="compositionally biased region" description="Basic and acidic residues" evidence="1">
    <location>
        <begin position="322"/>
        <end position="341"/>
    </location>
</feature>
<keyword evidence="3" id="KW-1185">Reference proteome</keyword>
<protein>
    <submittedName>
        <fullName evidence="2">Uncharacterized protein</fullName>
    </submittedName>
</protein>
<feature type="region of interest" description="Disordered" evidence="1">
    <location>
        <begin position="1"/>
        <end position="448"/>
    </location>
</feature>
<sequence length="750" mass="83138">MREQAAHTQIEPKEPKQISADKAEPDATADSKMENKAKCGHLDEITEDKKSVLDEHNQSDKSKVNLDNKEQPTKDKTGLIDEKKNDEENSKAQEISLDPNSDHVSASNTSKSHDVDRTRDVSDPPEPENTEALEPTHGSKEPVQKGQDGPAVGTELGDHQDTKQADDQKQHIISETKANDEESDMDPKEKAKMKAKIKAKAKKARKKAEKEQMSTQNSQDVSQVDDKQPTSKIEPTTSSDEPANLKHEDGIKATNESSASSENKEKLDQPDTLGDKKESTDVKLDSSMADAALEKEPTEHIDTTVPKLEEKTEVAPAEMNEDETRKSEDKSNEAVQKRFDPEDGNPEIEQQVSTEKLDTDALYSQDKADKNPTKSTDVQAPGSDKMEQVSADTINDDVPKSERKDVDVSAGKDKVEALKSEGDVPEPAHLNERTESNKSVEQPIAEPKQNMDVELEGRRAPNDTASMVTKHSIMSKYASSVSAYSVMADKALQGKLDALPAQVQKDLQVKAYQVPPSISGKDDGRFPWSGSTWSSSRAFEMLKQQPKGRDMGTQWSEISGSGDATSSVSQEATLDIISTLFVPDPRTWRPYRFVRRTNPRQVLLMCAGTALSPQQIRSAEIAHRVAAGLMPREEATKSLASYYSTTENTNLQAGLGFIYSPDKAICKALREDVDVTRVEKNFSRRLERPEFPATTTRHRAALRSVIAALEYIRWEEEGFDKIVVLGLPGENVPDRDLWELLDYVVRHNVA</sequence>
<evidence type="ECO:0000256" key="1">
    <source>
        <dbReference type="SAM" id="MobiDB-lite"/>
    </source>
</evidence>
<gene>
    <name evidence="2" type="ORF">MCAP1_002291</name>
</gene>
<feature type="compositionally biased region" description="Basic and acidic residues" evidence="1">
    <location>
        <begin position="262"/>
        <end position="284"/>
    </location>
</feature>